<dbReference type="Proteomes" id="UP000426246">
    <property type="component" value="Chromosome"/>
</dbReference>
<keyword evidence="1" id="KW-0812">Transmembrane</keyword>
<accession>A0A6B8RLV0</accession>
<dbReference type="RefSeq" id="WP_155701443.1">
    <property type="nucleotide sequence ID" value="NZ_CP034235.1"/>
</dbReference>
<sequence>MDFILYIIGYFIIAVAVLYGFGVNKNLTSSDLSIIVNMIIGGVFFLAMGKIVEVLVKIEKKLPERLITNEFSNIEFFVKSNDFEVYDSSNETYQYFILDGNEFIQARVFKNYLEANESSFIYRLPNRGEIKLTVYKEYSQLADMFSKNNIIFVKLSSLNISLIRQGNDIRLRYL</sequence>
<organism evidence="2 3">
    <name type="scientific">Paenibacillus psychroresistens</name>
    <dbReference type="NCBI Taxonomy" id="1778678"/>
    <lineage>
        <taxon>Bacteria</taxon>
        <taxon>Bacillati</taxon>
        <taxon>Bacillota</taxon>
        <taxon>Bacilli</taxon>
        <taxon>Bacillales</taxon>
        <taxon>Paenibacillaceae</taxon>
        <taxon>Paenibacillus</taxon>
    </lineage>
</organism>
<reference evidence="3" key="1">
    <citation type="submission" date="2018-11" db="EMBL/GenBank/DDBJ databases">
        <title>Complete genome sequence of Paenibacillus sp. ML311-T8.</title>
        <authorList>
            <person name="Nam Y.-D."/>
            <person name="Kang J."/>
            <person name="Chung W.-H."/>
            <person name="Park Y.S."/>
        </authorList>
    </citation>
    <scope>NUCLEOTIDE SEQUENCE [LARGE SCALE GENOMIC DNA]</scope>
    <source>
        <strain evidence="3">ML311-T8</strain>
    </source>
</reference>
<name>A0A6B8RLV0_9BACL</name>
<evidence type="ECO:0000313" key="2">
    <source>
        <dbReference type="EMBL" id="QGQ96406.1"/>
    </source>
</evidence>
<protein>
    <submittedName>
        <fullName evidence="2">Uncharacterized protein</fullName>
    </submittedName>
</protein>
<keyword evidence="3" id="KW-1185">Reference proteome</keyword>
<dbReference type="KEGG" id="ppsc:EHS13_16710"/>
<keyword evidence="1" id="KW-0472">Membrane</keyword>
<feature type="transmembrane region" description="Helical" evidence="1">
    <location>
        <begin position="5"/>
        <end position="22"/>
    </location>
</feature>
<evidence type="ECO:0000313" key="3">
    <source>
        <dbReference type="Proteomes" id="UP000426246"/>
    </source>
</evidence>
<dbReference type="AlphaFoldDB" id="A0A6B8RLV0"/>
<keyword evidence="1" id="KW-1133">Transmembrane helix</keyword>
<proteinExistence type="predicted"/>
<feature type="transmembrane region" description="Helical" evidence="1">
    <location>
        <begin position="34"/>
        <end position="56"/>
    </location>
</feature>
<dbReference type="OrthoDB" id="2626376at2"/>
<gene>
    <name evidence="2" type="ORF">EHS13_16710</name>
</gene>
<evidence type="ECO:0000256" key="1">
    <source>
        <dbReference type="SAM" id="Phobius"/>
    </source>
</evidence>
<dbReference type="EMBL" id="CP034235">
    <property type="protein sequence ID" value="QGQ96406.1"/>
    <property type="molecule type" value="Genomic_DNA"/>
</dbReference>